<keyword evidence="7 11" id="KW-0560">Oxidoreductase</keyword>
<dbReference type="Gene3D" id="1.10.630.10">
    <property type="entry name" value="Cytochrome P450"/>
    <property type="match status" value="1"/>
</dbReference>
<dbReference type="GO" id="GO:0016020">
    <property type="term" value="C:membrane"/>
    <property type="evidence" value="ECO:0007669"/>
    <property type="project" value="UniProtKB-SubCell"/>
</dbReference>
<keyword evidence="8 10" id="KW-0408">Iron</keyword>
<dbReference type="PRINTS" id="PR00385">
    <property type="entry name" value="P450"/>
</dbReference>
<dbReference type="Proteomes" id="UP000822688">
    <property type="component" value="Chromosome 6"/>
</dbReference>
<dbReference type="InterPro" id="IPR036396">
    <property type="entry name" value="Cyt_P450_sf"/>
</dbReference>
<dbReference type="SUPFAM" id="SSF48264">
    <property type="entry name" value="Cytochrome P450"/>
    <property type="match status" value="1"/>
</dbReference>
<evidence type="ECO:0000313" key="14">
    <source>
        <dbReference type="Proteomes" id="UP000822688"/>
    </source>
</evidence>
<sequence>MASTLGNTLRMEKLDLAIGAGHGMTIPLILLATVAWWIWLRKKAHRESGLPGTFGLPFIGETLTYVAKMKTPLANFVDLKTQKYGPLFKSSLFFRETVFASDLETVKMIVAKEGRSFVSDYPTSFALLLGRFNGLNLQGENWKRLRRYVMSTIMRVDLLKERMADIEDLVVKTLDSWTDDGRTIYVEDETKTIAFNITAFIVLNLRPGKVSHTLQQDYYPLIEGMFSLPINLPWTIYGKAVKARERILKNLEEFLESRPVTDDVFGNYVKLLEEELPPGSPAGLKHEMGLDLITSLLFAGHDTTAATMVFAVKYIGENPNVLAELRKEHEELLSRKKPGERVNWDDCKTLTFSNNIITETLRMCNISTTVFRKSLEDIHVGEYVIPKGYQVLPYFRSVHFNPEIYPDPYTFNPFRYQESGGSKLPFFGFGGGARLCPGMDLARAELCLFLHHLVMKFESWELLGNDVVSFFPFPRLSKRLPIRVKRRKV</sequence>
<keyword evidence="3 12" id="KW-0812">Transmembrane</keyword>
<evidence type="ECO:0000256" key="6">
    <source>
        <dbReference type="ARBA" id="ARBA00022989"/>
    </source>
</evidence>
<gene>
    <name evidence="13" type="ORF">KC19_6G098600</name>
</gene>
<keyword evidence="6 12" id="KW-1133">Transmembrane helix</keyword>
<evidence type="ECO:0000256" key="9">
    <source>
        <dbReference type="ARBA" id="ARBA00023136"/>
    </source>
</evidence>
<accession>A0A8T0HGT4</accession>
<evidence type="ECO:0000256" key="5">
    <source>
        <dbReference type="ARBA" id="ARBA00022955"/>
    </source>
</evidence>
<evidence type="ECO:0000256" key="4">
    <source>
        <dbReference type="ARBA" id="ARBA00022723"/>
    </source>
</evidence>
<comment type="caution">
    <text evidence="13">The sequence shown here is derived from an EMBL/GenBank/DDBJ whole genome shotgun (WGS) entry which is preliminary data.</text>
</comment>
<evidence type="ECO:0000256" key="11">
    <source>
        <dbReference type="RuleBase" id="RU000461"/>
    </source>
</evidence>
<dbReference type="PROSITE" id="PS00086">
    <property type="entry name" value="CYTOCHROME_P450"/>
    <property type="match status" value="1"/>
</dbReference>
<evidence type="ECO:0000256" key="8">
    <source>
        <dbReference type="ARBA" id="ARBA00023004"/>
    </source>
</evidence>
<dbReference type="EMBL" id="CM026427">
    <property type="protein sequence ID" value="KAG0569544.1"/>
    <property type="molecule type" value="Genomic_DNA"/>
</dbReference>
<proteinExistence type="inferred from homology"/>
<comment type="subcellular location">
    <subcellularLocation>
        <location evidence="1">Membrane</location>
        <topology evidence="1">Single-pass membrane protein</topology>
    </subcellularLocation>
</comment>
<evidence type="ECO:0000256" key="12">
    <source>
        <dbReference type="SAM" id="Phobius"/>
    </source>
</evidence>
<feature type="transmembrane region" description="Helical" evidence="12">
    <location>
        <begin position="20"/>
        <end position="40"/>
    </location>
</feature>
<dbReference type="AlphaFoldDB" id="A0A8T0HGT4"/>
<protein>
    <recommendedName>
        <fullName evidence="15">Cytochrome P450</fullName>
    </recommendedName>
</protein>
<evidence type="ECO:0000256" key="10">
    <source>
        <dbReference type="PIRSR" id="PIRSR602401-1"/>
    </source>
</evidence>
<evidence type="ECO:0000313" key="13">
    <source>
        <dbReference type="EMBL" id="KAG0569544.1"/>
    </source>
</evidence>
<organism evidence="13 14">
    <name type="scientific">Ceratodon purpureus</name>
    <name type="common">Fire moss</name>
    <name type="synonym">Dicranum purpureum</name>
    <dbReference type="NCBI Taxonomy" id="3225"/>
    <lineage>
        <taxon>Eukaryota</taxon>
        <taxon>Viridiplantae</taxon>
        <taxon>Streptophyta</taxon>
        <taxon>Embryophyta</taxon>
        <taxon>Bryophyta</taxon>
        <taxon>Bryophytina</taxon>
        <taxon>Bryopsida</taxon>
        <taxon>Dicranidae</taxon>
        <taxon>Pseudoditrichales</taxon>
        <taxon>Ditrichaceae</taxon>
        <taxon>Ceratodon</taxon>
    </lineage>
</organism>
<comment type="cofactor">
    <cofactor evidence="10">
        <name>heme</name>
        <dbReference type="ChEBI" id="CHEBI:30413"/>
    </cofactor>
</comment>
<dbReference type="InterPro" id="IPR001128">
    <property type="entry name" value="Cyt_P450"/>
</dbReference>
<dbReference type="GO" id="GO:0005506">
    <property type="term" value="F:iron ion binding"/>
    <property type="evidence" value="ECO:0007669"/>
    <property type="project" value="InterPro"/>
</dbReference>
<dbReference type="Pfam" id="PF00067">
    <property type="entry name" value="p450"/>
    <property type="match status" value="1"/>
</dbReference>
<dbReference type="GO" id="GO:0016705">
    <property type="term" value="F:oxidoreductase activity, acting on paired donors, with incorporation or reduction of molecular oxygen"/>
    <property type="evidence" value="ECO:0007669"/>
    <property type="project" value="InterPro"/>
</dbReference>
<feature type="binding site" description="axial binding residue" evidence="10">
    <location>
        <position position="436"/>
    </location>
    <ligand>
        <name>heme</name>
        <dbReference type="ChEBI" id="CHEBI:30413"/>
    </ligand>
    <ligandPart>
        <name>Fe</name>
        <dbReference type="ChEBI" id="CHEBI:18248"/>
    </ligandPart>
</feature>
<keyword evidence="4 10" id="KW-0479">Metal-binding</keyword>
<evidence type="ECO:0008006" key="15">
    <source>
        <dbReference type="Google" id="ProtNLM"/>
    </source>
</evidence>
<evidence type="ECO:0000256" key="1">
    <source>
        <dbReference type="ARBA" id="ARBA00004167"/>
    </source>
</evidence>
<keyword evidence="5" id="KW-0443">Lipid metabolism</keyword>
<name>A0A8T0HGT4_CERPU</name>
<dbReference type="GO" id="GO:0020037">
    <property type="term" value="F:heme binding"/>
    <property type="evidence" value="ECO:0007669"/>
    <property type="project" value="InterPro"/>
</dbReference>
<keyword evidence="9 12" id="KW-0472">Membrane</keyword>
<keyword evidence="14" id="KW-1185">Reference proteome</keyword>
<keyword evidence="10 11" id="KW-0349">Heme</keyword>
<dbReference type="GO" id="GO:0016125">
    <property type="term" value="P:sterol metabolic process"/>
    <property type="evidence" value="ECO:0007669"/>
    <property type="project" value="TreeGrafter"/>
</dbReference>
<evidence type="ECO:0000256" key="2">
    <source>
        <dbReference type="ARBA" id="ARBA00010617"/>
    </source>
</evidence>
<reference evidence="13 14" key="1">
    <citation type="submission" date="2020-06" db="EMBL/GenBank/DDBJ databases">
        <title>WGS assembly of Ceratodon purpureus strain R40.</title>
        <authorList>
            <person name="Carey S.B."/>
            <person name="Jenkins J."/>
            <person name="Shu S."/>
            <person name="Lovell J.T."/>
            <person name="Sreedasyam A."/>
            <person name="Maumus F."/>
            <person name="Tiley G.P."/>
            <person name="Fernandez-Pozo N."/>
            <person name="Barry K."/>
            <person name="Chen C."/>
            <person name="Wang M."/>
            <person name="Lipzen A."/>
            <person name="Daum C."/>
            <person name="Saski C.A."/>
            <person name="Payton A.C."/>
            <person name="Mcbreen J.C."/>
            <person name="Conrad R.E."/>
            <person name="Kollar L.M."/>
            <person name="Olsson S."/>
            <person name="Huttunen S."/>
            <person name="Landis J.B."/>
            <person name="Wickett N.J."/>
            <person name="Johnson M.G."/>
            <person name="Rensing S.A."/>
            <person name="Grimwood J."/>
            <person name="Schmutz J."/>
            <person name="Mcdaniel S.F."/>
        </authorList>
    </citation>
    <scope>NUCLEOTIDE SEQUENCE [LARGE SCALE GENOMIC DNA]</scope>
    <source>
        <strain evidence="13 14">R40</strain>
    </source>
</reference>
<dbReference type="GO" id="GO:0004497">
    <property type="term" value="F:monooxygenase activity"/>
    <property type="evidence" value="ECO:0007669"/>
    <property type="project" value="UniProtKB-KW"/>
</dbReference>
<comment type="similarity">
    <text evidence="2 11">Belongs to the cytochrome P450 family.</text>
</comment>
<evidence type="ECO:0000256" key="3">
    <source>
        <dbReference type="ARBA" id="ARBA00022692"/>
    </source>
</evidence>
<dbReference type="InterPro" id="IPR017972">
    <property type="entry name" value="Cyt_P450_CS"/>
</dbReference>
<dbReference type="PANTHER" id="PTHR24286">
    <property type="entry name" value="CYTOCHROME P450 26"/>
    <property type="match status" value="1"/>
</dbReference>
<evidence type="ECO:0000256" key="7">
    <source>
        <dbReference type="ARBA" id="ARBA00023002"/>
    </source>
</evidence>
<dbReference type="PANTHER" id="PTHR24286:SF194">
    <property type="entry name" value="STEROID (22S)-HYDROXYLASE"/>
    <property type="match status" value="1"/>
</dbReference>
<keyword evidence="5" id="KW-0752">Steroid biosynthesis</keyword>
<keyword evidence="5" id="KW-0444">Lipid biosynthesis</keyword>
<dbReference type="GO" id="GO:0006694">
    <property type="term" value="P:steroid biosynthetic process"/>
    <property type="evidence" value="ECO:0007669"/>
    <property type="project" value="UniProtKB-KW"/>
</dbReference>
<dbReference type="InterPro" id="IPR002401">
    <property type="entry name" value="Cyt_P450_E_grp-I"/>
</dbReference>
<dbReference type="PRINTS" id="PR00463">
    <property type="entry name" value="EP450I"/>
</dbReference>
<keyword evidence="11" id="KW-0503">Monooxygenase</keyword>